<evidence type="ECO:0000313" key="2">
    <source>
        <dbReference type="EMBL" id="KAF4106328.1"/>
    </source>
</evidence>
<dbReference type="Proteomes" id="UP000579812">
    <property type="component" value="Unassembled WGS sequence"/>
</dbReference>
<name>A0A7J6CG80_9TELE</name>
<feature type="region of interest" description="Disordered" evidence="1">
    <location>
        <begin position="98"/>
        <end position="180"/>
    </location>
</feature>
<feature type="compositionally biased region" description="Polar residues" evidence="1">
    <location>
        <begin position="52"/>
        <end position="62"/>
    </location>
</feature>
<comment type="caution">
    <text evidence="2">The sequence shown here is derived from an EMBL/GenBank/DDBJ whole genome shotgun (WGS) entry which is preliminary data.</text>
</comment>
<keyword evidence="3" id="KW-1185">Reference proteome</keyword>
<proteinExistence type="predicted"/>
<dbReference type="AlphaFoldDB" id="A0A7J6CG80"/>
<dbReference type="EMBL" id="JAAMOB010000012">
    <property type="protein sequence ID" value="KAF4106328.1"/>
    <property type="molecule type" value="Genomic_DNA"/>
</dbReference>
<organism evidence="2 3">
    <name type="scientific">Onychostoma macrolepis</name>
    <dbReference type="NCBI Taxonomy" id="369639"/>
    <lineage>
        <taxon>Eukaryota</taxon>
        <taxon>Metazoa</taxon>
        <taxon>Chordata</taxon>
        <taxon>Craniata</taxon>
        <taxon>Vertebrata</taxon>
        <taxon>Euteleostomi</taxon>
        <taxon>Actinopterygii</taxon>
        <taxon>Neopterygii</taxon>
        <taxon>Teleostei</taxon>
        <taxon>Ostariophysi</taxon>
        <taxon>Cypriniformes</taxon>
        <taxon>Cyprinidae</taxon>
        <taxon>Acrossocheilinae</taxon>
        <taxon>Onychostoma</taxon>
    </lineage>
</organism>
<feature type="region of interest" description="Disordered" evidence="1">
    <location>
        <begin position="1"/>
        <end position="21"/>
    </location>
</feature>
<evidence type="ECO:0000313" key="3">
    <source>
        <dbReference type="Proteomes" id="UP000579812"/>
    </source>
</evidence>
<sequence>MDCISPMQNKRRHSGELEQRHNQSKRLCNGLGGCGRVECGAVMETPMDTWDAQNHSPQNGHSANVPGMQVLPAPGRGAGQYCPRCMAGEPGHINHIMSPLRSRRDLTLRGPAPGFPSSSSSSSDSSRVRTHGPSLKPSDRKRQSSPCMGKATPTCASSSDSVDPVGLEFLAPGKGSSPGG</sequence>
<protein>
    <submittedName>
        <fullName evidence="2">Uncharacterized protein</fullName>
    </submittedName>
</protein>
<gene>
    <name evidence="2" type="ORF">G5714_012318</name>
</gene>
<reference evidence="2 3" key="1">
    <citation type="submission" date="2020-04" db="EMBL/GenBank/DDBJ databases">
        <title>Chromosome-level genome assembly of a cyprinid fish Onychostoma macrolepis by integration of Nanopore Sequencing, Bionano and Hi-C technology.</title>
        <authorList>
            <person name="Wang D."/>
        </authorList>
    </citation>
    <scope>NUCLEOTIDE SEQUENCE [LARGE SCALE GENOMIC DNA]</scope>
    <source>
        <strain evidence="2">SWU-2019</strain>
        <tissue evidence="2">Muscle</tissue>
    </source>
</reference>
<accession>A0A7J6CG80</accession>
<feature type="region of interest" description="Disordered" evidence="1">
    <location>
        <begin position="52"/>
        <end position="72"/>
    </location>
</feature>
<evidence type="ECO:0000256" key="1">
    <source>
        <dbReference type="SAM" id="MobiDB-lite"/>
    </source>
</evidence>